<keyword evidence="2" id="KW-1185">Reference proteome</keyword>
<gene>
    <name evidence="1" type="ORF">AGLY_000813</name>
</gene>
<evidence type="ECO:0000313" key="1">
    <source>
        <dbReference type="EMBL" id="KAE9545270.1"/>
    </source>
</evidence>
<dbReference type="EMBL" id="VYZN01000001">
    <property type="protein sequence ID" value="KAE9545270.1"/>
    <property type="molecule type" value="Genomic_DNA"/>
</dbReference>
<organism evidence="1 2">
    <name type="scientific">Aphis glycines</name>
    <name type="common">Soybean aphid</name>
    <dbReference type="NCBI Taxonomy" id="307491"/>
    <lineage>
        <taxon>Eukaryota</taxon>
        <taxon>Metazoa</taxon>
        <taxon>Ecdysozoa</taxon>
        <taxon>Arthropoda</taxon>
        <taxon>Hexapoda</taxon>
        <taxon>Insecta</taxon>
        <taxon>Pterygota</taxon>
        <taxon>Neoptera</taxon>
        <taxon>Paraneoptera</taxon>
        <taxon>Hemiptera</taxon>
        <taxon>Sternorrhyncha</taxon>
        <taxon>Aphidomorpha</taxon>
        <taxon>Aphidoidea</taxon>
        <taxon>Aphididae</taxon>
        <taxon>Aphidini</taxon>
        <taxon>Aphis</taxon>
        <taxon>Aphis</taxon>
    </lineage>
</organism>
<dbReference type="Proteomes" id="UP000475862">
    <property type="component" value="Unassembled WGS sequence"/>
</dbReference>
<name>A0A6G0U932_APHGL</name>
<reference evidence="1 2" key="1">
    <citation type="submission" date="2019-08" db="EMBL/GenBank/DDBJ databases">
        <title>The genome of the soybean aphid Biotype 1, its phylome, world population structure and adaptation to the North American continent.</title>
        <authorList>
            <person name="Giordano R."/>
            <person name="Donthu R.K."/>
            <person name="Hernandez A.G."/>
            <person name="Wright C.L."/>
            <person name="Zimin A.V."/>
        </authorList>
    </citation>
    <scope>NUCLEOTIDE SEQUENCE [LARGE SCALE GENOMIC DNA]</scope>
    <source>
        <tissue evidence="1">Whole aphids</tissue>
    </source>
</reference>
<evidence type="ECO:0000313" key="2">
    <source>
        <dbReference type="Proteomes" id="UP000475862"/>
    </source>
</evidence>
<sequence length="238" mass="27647">MAETVFDKPFFGFIDIGSSVIGTVEDEDNVSFSDIVTNRVLHVYIIYKKVKAELRLLDLIPTVLYLFQNYAVNNSNNIQIHISMAKKPKVVILIAFFDVPNNNVFFKLKWDFLTSVHPITHPFILRHIPQKNIFTTPPTYTILLFKIYTFRKDHSVMSKFHITPLNHINPPNSKLQLLNETILGNPPRHCKKSKLNVLRSILVQYNTYSFLMITSYNSYLNMESLNIIKTMNKTCSYI</sequence>
<protein>
    <submittedName>
        <fullName evidence="1">Uncharacterized protein</fullName>
    </submittedName>
</protein>
<proteinExistence type="predicted"/>
<comment type="caution">
    <text evidence="1">The sequence shown here is derived from an EMBL/GenBank/DDBJ whole genome shotgun (WGS) entry which is preliminary data.</text>
</comment>
<dbReference type="AlphaFoldDB" id="A0A6G0U932"/>
<accession>A0A6G0U932</accession>